<dbReference type="PANTHER" id="PTHR11056">
    <property type="entry name" value="HOMOGENTISATE 1,2-DIOXYGENASE"/>
    <property type="match status" value="1"/>
</dbReference>
<keyword evidence="8" id="KW-0560">Oxidoreductase</keyword>
<keyword evidence="10" id="KW-0805">Transcription regulation</keyword>
<evidence type="ECO:0000256" key="5">
    <source>
        <dbReference type="ARBA" id="ARBA00022723"/>
    </source>
</evidence>
<evidence type="ECO:0000259" key="20">
    <source>
        <dbReference type="PROSITE" id="PS51525"/>
    </source>
</evidence>
<evidence type="ECO:0000256" key="2">
    <source>
        <dbReference type="ARBA" id="ARBA00004704"/>
    </source>
</evidence>
<keyword evidence="7" id="KW-0223">Dioxygenase</keyword>
<evidence type="ECO:0000256" key="11">
    <source>
        <dbReference type="ARBA" id="ARBA00023117"/>
    </source>
</evidence>
<feature type="binding site" evidence="15">
    <location>
        <position position="379"/>
    </location>
    <ligand>
        <name>homogentisate</name>
        <dbReference type="ChEBI" id="CHEBI:16169"/>
    </ligand>
</feature>
<dbReference type="PANTHER" id="PTHR11056:SF0">
    <property type="entry name" value="HOMOGENTISATE 1,2-DIOXYGENASE"/>
    <property type="match status" value="1"/>
</dbReference>
<dbReference type="OrthoDB" id="1689029at2759"/>
<dbReference type="Gene3D" id="1.20.1270.220">
    <property type="match status" value="1"/>
</dbReference>
<evidence type="ECO:0000256" key="17">
    <source>
        <dbReference type="SAM" id="Coils"/>
    </source>
</evidence>
<dbReference type="InterPro" id="IPR046452">
    <property type="entry name" value="HgmA_N"/>
</dbReference>
<dbReference type="CDD" id="cd05506">
    <property type="entry name" value="Bromo_plant1"/>
    <property type="match status" value="1"/>
</dbReference>
<evidence type="ECO:0000256" key="12">
    <source>
        <dbReference type="ARBA" id="ARBA00023163"/>
    </source>
</evidence>
<feature type="region of interest" description="Disordered" evidence="18">
    <location>
        <begin position="896"/>
        <end position="918"/>
    </location>
</feature>
<sequence>MIPKSSEFPSKDSDYLSGFGNNLSSEAIAGALPQGQNSPLVCPLGLYAEQISGTSFTAPRKLNQRSWLYRIKPSVTHEPFKPRVPKHGKLVSEFSQVNSDINPTQIRWKPVDIPDEPTDFVDGLYSVCGAGSSFLRHGFAIHMYTANKSMDNCAFCNADGDFLMVPQKGRLWITTECGKLQVCPGEVVVLPQGFRFSVDLPDGPSRGYVAEVFGTHFQLPDLGPIGANGLASARDFLFPKASFERESRPGYTIIQKFGGELFTAKQDFSPFNVVAWHGNYVPYKYDLSKFCPYNTVLVDHGDPSINTVLTAPSDKPGVALLDFVIFPPRWLVAEHTFRPPYYHRNCMSEFMGLIHGGYEAKADGFLPGGASLHSCMTPHGPDTKTYEDSVDSKGAKVTDHLMNKSKFLTSKQEFAATQIQAAFRAYKARKVLSYLKKISRFQALITVDALTKQTPTALERLHFWSKIQAEVSGRRLCKVAEGRMKQMKLQDRLKVPSKLHELEMKWWSGPAMVEENRLKVQQIERATSKHERALAYAFSHQWRANSSRCFGQAYYDLSKESWGWNWIEPRIVVYRLEGRVVIRPVVSPRARIRDTRRGLVSSNIVIVPNPSFVEPFDFFVVFEESGGTLDADKIRKLKTKWGECSKVYARRPKRVINKASNTVSPVTTAAPVSPVITAVSVSPVTNANNEQLLINEDANLQRGVTLSRLADVSNDSSEPLAVENGIVRTIATVVDDRVKIHLEASTSKIDIKELREKLKLELDQVRSLVQKLEDKEAEITRYSSYPNDLVTANIDESYTQLQYPGNVTIDRRSLLRANSEMGTDYMDRRALTRVNEIGSDMIDRRALMRINSEVGPLENQEMSRFRQLSVSVGDYVEKEKRTPKANQYYRNSDFLLGKDRLPPESNKKLKSNGGRKSDYTISLERHKNQVFRSCSNLLQRLMKHKHGWVFNEPVNAKQLQLHDYHDIIKHPMDLGTIRSRLAQNFYKTPGEFAEDVRLTFCNAMTYNPKGQDVHFMAEQLLDIFEERWVVIESDWRYGLVDDALVARKGHNFRTLDRSQSMGLPFMARPKPASFAPVSRTPAPKKPKAKDPNKRDMTYEEKQKLSANLQNLPSEKLDSIVQIINRSNTSLSQNDDEIEVDIDRVDAETLWELDRFVTNYKKNLSKHRRKAEKARELAGNTNRALLQNPAASIPEAPPEKRADEQNLAANPANQGGDNVSSSSSSSSDSGTSSSDSDSDSSSADGSDADCGRFLLSSIVWNACEMPYEMHDD</sequence>
<evidence type="ECO:0000256" key="6">
    <source>
        <dbReference type="ARBA" id="ARBA00022878"/>
    </source>
</evidence>
<dbReference type="SUPFAM" id="SSF47370">
    <property type="entry name" value="Bromodomain"/>
    <property type="match status" value="1"/>
</dbReference>
<comment type="pathway">
    <text evidence="2">Amino-acid degradation; L-phenylalanine degradation; acetoacetate and fumarate from L-phenylalanine: step 4/6.</text>
</comment>
<evidence type="ECO:0000256" key="1">
    <source>
        <dbReference type="ARBA" id="ARBA00001962"/>
    </source>
</evidence>
<dbReference type="Pfam" id="PF04209">
    <property type="entry name" value="HgmA_C"/>
    <property type="match status" value="1"/>
</dbReference>
<dbReference type="GO" id="GO:0006559">
    <property type="term" value="P:L-phenylalanine catabolic process"/>
    <property type="evidence" value="ECO:0007669"/>
    <property type="project" value="UniProtKB-UniPathway"/>
</dbReference>
<dbReference type="Pfam" id="PF00439">
    <property type="entry name" value="Bromodomain"/>
    <property type="match status" value="1"/>
</dbReference>
<protein>
    <recommendedName>
        <fullName evidence="4">homogentisate 1,2-dioxygenase</fullName>
        <ecNumber evidence="4">1.13.11.5</ecNumber>
    </recommendedName>
</protein>
<dbReference type="InterPro" id="IPR036427">
    <property type="entry name" value="Bromodomain-like_sf"/>
</dbReference>
<comment type="caution">
    <text evidence="21">The sequence shown here is derived from an EMBL/GenBank/DDBJ whole genome shotgun (WGS) entry which is preliminary data.</text>
</comment>
<keyword evidence="11 16" id="KW-0103">Bromodomain</keyword>
<evidence type="ECO:0000256" key="16">
    <source>
        <dbReference type="PROSITE-ProRule" id="PRU00035"/>
    </source>
</evidence>
<evidence type="ECO:0000256" key="9">
    <source>
        <dbReference type="ARBA" id="ARBA00023004"/>
    </source>
</evidence>
<dbReference type="GO" id="GO:0005737">
    <property type="term" value="C:cytoplasm"/>
    <property type="evidence" value="ECO:0007669"/>
    <property type="project" value="TreeGrafter"/>
</dbReference>
<dbReference type="Gene3D" id="1.20.920.10">
    <property type="entry name" value="Bromodomain-like"/>
    <property type="match status" value="1"/>
</dbReference>
<proteinExistence type="inferred from homology"/>
<evidence type="ECO:0000256" key="13">
    <source>
        <dbReference type="ARBA" id="ARBA00023232"/>
    </source>
</evidence>
<dbReference type="UniPathway" id="UPA00139">
    <property type="reaction ID" value="UER00339"/>
</dbReference>
<feature type="binding site" evidence="15">
    <location>
        <position position="379"/>
    </location>
    <ligand>
        <name>Fe cation</name>
        <dbReference type="ChEBI" id="CHEBI:24875"/>
    </ligand>
</feature>
<dbReference type="EC" id="1.13.11.5" evidence="4"/>
<feature type="compositionally biased region" description="Basic residues" evidence="18">
    <location>
        <begin position="1162"/>
        <end position="1171"/>
    </location>
</feature>
<feature type="domain" description="NET" evidence="20">
    <location>
        <begin position="1086"/>
        <end position="1167"/>
    </location>
</feature>
<evidence type="ECO:0000256" key="15">
    <source>
        <dbReference type="PIRSR" id="PIRSR605708-2"/>
    </source>
</evidence>
<keyword evidence="22" id="KW-1185">Reference proteome</keyword>
<dbReference type="GO" id="GO:0006572">
    <property type="term" value="P:L-tyrosine catabolic process"/>
    <property type="evidence" value="ECO:0007669"/>
    <property type="project" value="UniProtKB-KW"/>
</dbReference>
<evidence type="ECO:0000256" key="4">
    <source>
        <dbReference type="ARBA" id="ARBA00013127"/>
    </source>
</evidence>
<dbReference type="FunFam" id="2.60.120.10:FF:000034">
    <property type="entry name" value="Homogentisate 1,2-dioxygenase"/>
    <property type="match status" value="1"/>
</dbReference>
<feature type="compositionally biased region" description="Basic and acidic residues" evidence="18">
    <location>
        <begin position="896"/>
        <end position="907"/>
    </location>
</feature>
<feature type="binding site" evidence="15">
    <location>
        <position position="358"/>
    </location>
    <ligand>
        <name>homogentisate</name>
        <dbReference type="ChEBI" id="CHEBI:16169"/>
    </ligand>
</feature>
<evidence type="ECO:0000256" key="7">
    <source>
        <dbReference type="ARBA" id="ARBA00022964"/>
    </source>
</evidence>
<keyword evidence="12" id="KW-0804">Transcription</keyword>
<dbReference type="InterPro" id="IPR038336">
    <property type="entry name" value="NET_sf"/>
</dbReference>
<dbReference type="InterPro" id="IPR027353">
    <property type="entry name" value="NET_dom"/>
</dbReference>
<feature type="region of interest" description="Disordered" evidence="18">
    <location>
        <begin position="1162"/>
        <end position="1247"/>
    </location>
</feature>
<dbReference type="PROSITE" id="PS51525">
    <property type="entry name" value="NET"/>
    <property type="match status" value="1"/>
</dbReference>
<dbReference type="Pfam" id="PF17035">
    <property type="entry name" value="BET"/>
    <property type="match status" value="1"/>
</dbReference>
<dbReference type="SUPFAM" id="SSF51182">
    <property type="entry name" value="RmlC-like cupins"/>
    <property type="match status" value="1"/>
</dbReference>
<feature type="compositionally biased region" description="Polar residues" evidence="18">
    <location>
        <begin position="1206"/>
        <end position="1218"/>
    </location>
</feature>
<gene>
    <name evidence="21" type="ORF">E3N88_27567</name>
</gene>
<dbReference type="CDD" id="cd07000">
    <property type="entry name" value="cupin_HGO_N"/>
    <property type="match status" value="1"/>
</dbReference>
<dbReference type="AlphaFoldDB" id="A0A5N6MY15"/>
<feature type="region of interest" description="Disordered" evidence="18">
    <location>
        <begin position="1072"/>
        <end position="1095"/>
    </location>
</feature>
<evidence type="ECO:0000256" key="14">
    <source>
        <dbReference type="PIRSR" id="PIRSR605708-1"/>
    </source>
</evidence>
<keyword evidence="5 15" id="KW-0479">Metal-binding</keyword>
<name>A0A5N6MY15_9ASTR</name>
<evidence type="ECO:0000256" key="10">
    <source>
        <dbReference type="ARBA" id="ARBA00023015"/>
    </source>
</evidence>
<evidence type="ECO:0000313" key="22">
    <source>
        <dbReference type="Proteomes" id="UP000326396"/>
    </source>
</evidence>
<organism evidence="21 22">
    <name type="scientific">Mikania micrantha</name>
    <name type="common">bitter vine</name>
    <dbReference type="NCBI Taxonomy" id="192012"/>
    <lineage>
        <taxon>Eukaryota</taxon>
        <taxon>Viridiplantae</taxon>
        <taxon>Streptophyta</taxon>
        <taxon>Embryophyta</taxon>
        <taxon>Tracheophyta</taxon>
        <taxon>Spermatophyta</taxon>
        <taxon>Magnoliopsida</taxon>
        <taxon>eudicotyledons</taxon>
        <taxon>Gunneridae</taxon>
        <taxon>Pentapetalae</taxon>
        <taxon>asterids</taxon>
        <taxon>campanulids</taxon>
        <taxon>Asterales</taxon>
        <taxon>Asteraceae</taxon>
        <taxon>Asteroideae</taxon>
        <taxon>Heliantheae alliance</taxon>
        <taxon>Eupatorieae</taxon>
        <taxon>Mikania</taxon>
    </lineage>
</organism>
<dbReference type="Proteomes" id="UP000326396">
    <property type="component" value="Linkage Group LG4"/>
</dbReference>
<evidence type="ECO:0000256" key="18">
    <source>
        <dbReference type="SAM" id="MobiDB-lite"/>
    </source>
</evidence>
<dbReference type="Pfam" id="PF20510">
    <property type="entry name" value="HgmA_N"/>
    <property type="match status" value="1"/>
</dbReference>
<dbReference type="CDD" id="cd23767">
    <property type="entry name" value="IQCD"/>
    <property type="match status" value="1"/>
</dbReference>
<evidence type="ECO:0000256" key="8">
    <source>
        <dbReference type="ARBA" id="ARBA00023002"/>
    </source>
</evidence>
<feature type="binding site" evidence="15">
    <location>
        <position position="349"/>
    </location>
    <ligand>
        <name>Fe cation</name>
        <dbReference type="ChEBI" id="CHEBI:24875"/>
    </ligand>
</feature>
<dbReference type="PRINTS" id="PR00503">
    <property type="entry name" value="BROMODOMAIN"/>
</dbReference>
<accession>A0A5N6MY15</accession>
<keyword evidence="9 15" id="KW-0408">Iron</keyword>
<comment type="similarity">
    <text evidence="3">Belongs to the homogentisate dioxygenase family.</text>
</comment>
<evidence type="ECO:0000259" key="19">
    <source>
        <dbReference type="PROSITE" id="PS50014"/>
    </source>
</evidence>
<keyword evidence="6" id="KW-0828">Tyrosine catabolism</keyword>
<dbReference type="PROSITE" id="PS50014">
    <property type="entry name" value="BROMODOMAIN_2"/>
    <property type="match status" value="1"/>
</dbReference>
<evidence type="ECO:0000256" key="3">
    <source>
        <dbReference type="ARBA" id="ARBA00007757"/>
    </source>
</evidence>
<evidence type="ECO:0000313" key="21">
    <source>
        <dbReference type="EMBL" id="KAD4178976.1"/>
    </source>
</evidence>
<reference evidence="21 22" key="1">
    <citation type="submission" date="2019-05" db="EMBL/GenBank/DDBJ databases">
        <title>Mikania micrantha, genome provides insights into the molecular mechanism of rapid growth.</title>
        <authorList>
            <person name="Liu B."/>
        </authorList>
    </citation>
    <scope>NUCLEOTIDE SEQUENCE [LARGE SCALE GENOMIC DNA]</scope>
    <source>
        <strain evidence="21">NLD-2019</strain>
        <tissue evidence="21">Leaf</tissue>
    </source>
</reference>
<comment type="cofactor">
    <cofactor evidence="1 15">
        <name>Fe cation</name>
        <dbReference type="ChEBI" id="CHEBI:24875"/>
    </cofactor>
</comment>
<dbReference type="InterPro" id="IPR046451">
    <property type="entry name" value="HgmA_C"/>
</dbReference>
<feature type="active site" description="Proton acceptor" evidence="14">
    <location>
        <position position="300"/>
    </location>
</feature>
<dbReference type="PROSITE" id="PS50096">
    <property type="entry name" value="IQ"/>
    <property type="match status" value="1"/>
</dbReference>
<dbReference type="EMBL" id="SZYD01000014">
    <property type="protein sequence ID" value="KAD4178976.1"/>
    <property type="molecule type" value="Genomic_DNA"/>
</dbReference>
<keyword evidence="13" id="KW-0585">Phenylalanine catabolism</keyword>
<dbReference type="InterPro" id="IPR011051">
    <property type="entry name" value="RmlC_Cupin_sf"/>
</dbReference>
<feature type="binding site" evidence="15">
    <location>
        <position position="343"/>
    </location>
    <ligand>
        <name>Fe cation</name>
        <dbReference type="ChEBI" id="CHEBI:24875"/>
    </ligand>
</feature>
<dbReference type="GO" id="GO:0004411">
    <property type="term" value="F:homogentisate 1,2-dioxygenase activity"/>
    <property type="evidence" value="ECO:0007669"/>
    <property type="project" value="UniProtKB-EC"/>
</dbReference>
<dbReference type="SMART" id="SM00297">
    <property type="entry name" value="BROMO"/>
    <property type="match status" value="1"/>
</dbReference>
<dbReference type="InterPro" id="IPR005708">
    <property type="entry name" value="Homogentis_dOase"/>
</dbReference>
<dbReference type="NCBIfam" id="TIGR01015">
    <property type="entry name" value="hmgA"/>
    <property type="match status" value="1"/>
</dbReference>
<feature type="coiled-coil region" evidence="17">
    <location>
        <begin position="751"/>
        <end position="778"/>
    </location>
</feature>
<keyword evidence="17" id="KW-0175">Coiled coil</keyword>
<feature type="compositionally biased region" description="Low complexity" evidence="18">
    <location>
        <begin position="1219"/>
        <end position="1244"/>
    </location>
</feature>
<dbReference type="GO" id="GO:0046872">
    <property type="term" value="F:metal ion binding"/>
    <property type="evidence" value="ECO:0007669"/>
    <property type="project" value="UniProtKB-KW"/>
</dbReference>
<dbReference type="InterPro" id="IPR037377">
    <property type="entry name" value="GTE_bromo"/>
</dbReference>
<dbReference type="InterPro" id="IPR001487">
    <property type="entry name" value="Bromodomain"/>
</dbReference>
<dbReference type="Gene3D" id="2.60.120.10">
    <property type="entry name" value="Jelly Rolls"/>
    <property type="match status" value="1"/>
</dbReference>
<dbReference type="InterPro" id="IPR014710">
    <property type="entry name" value="RmlC-like_jellyroll"/>
</dbReference>
<feature type="domain" description="Bromo" evidence="19">
    <location>
        <begin position="942"/>
        <end position="1014"/>
    </location>
</feature>